<proteinExistence type="predicted"/>
<protein>
    <submittedName>
        <fullName evidence="1">Uncharacterized protein</fullName>
    </submittedName>
</protein>
<reference evidence="1" key="1">
    <citation type="submission" date="2022-07" db="EMBL/GenBank/DDBJ databases">
        <title>Genome Sequence of Phlebia brevispora.</title>
        <authorList>
            <person name="Buettner E."/>
        </authorList>
    </citation>
    <scope>NUCLEOTIDE SEQUENCE</scope>
    <source>
        <strain evidence="1">MPL23</strain>
    </source>
</reference>
<dbReference type="Proteomes" id="UP001148662">
    <property type="component" value="Unassembled WGS sequence"/>
</dbReference>
<comment type="caution">
    <text evidence="1">The sequence shown here is derived from an EMBL/GenBank/DDBJ whole genome shotgun (WGS) entry which is preliminary data.</text>
</comment>
<evidence type="ECO:0000313" key="2">
    <source>
        <dbReference type="Proteomes" id="UP001148662"/>
    </source>
</evidence>
<keyword evidence="2" id="KW-1185">Reference proteome</keyword>
<sequence>MSPLAPHSTLYEPTPHLDPVLLQSVKGLDALSERDLRSIEFDLRDKTECPRKPQRLVCVIPCMDPPIRREGPSFEWPLHLHVVGQIITDPRTMLRIGNMNTGGILPRTTTGFWIEARRELMSKIQWQQMRLNLEKLKANFPLVDELDMSAFCGVNEGTNDLRIFVHYDKKKQRQFPVYDADGDRIVFKDVSQVPVGIAVRAIFQLQCAKKPGTAAKYMLHAPITYLAMDLNWNMCINLVLVALETIFSLNCNAAQACRSLPLPISPLFTDKLSLVIEELASMEPPDAQQKFKEDWNANVKLRVQSWKENRPHQSKNEAQLTWVAHVVEYVTYLYKNTRVHRNSKCNTPKPLSNRIPLHGPYIIPPSYGDYIKRSAKLTEFTPDSYQNVRDASQPMFAGTVGYLQVTAKSMGFIGMSSPWAISFAATRARPRTAGTNRSASQRHLWSFGKDMRNGTYRPRLAGTLVPARLIPFSASDDKTGYDDHSITHDLISDVYAEFSTRTRQNESHAYLKTLSAIVLSLDATFKAAKKATIVPKQKDGAHQNPMKGGVLSMINELNEIIAWRFCQTQSTSEIAEMLRGYAARCDILEVAAAVMAVADNCCSVRSAIQPIFPSTAVVPDVFHFKSRYAAVVLNGVKNLLYKMVLRDIVEAILKQRAEKGKPAEYWDTKEQEKHLLAAFKKWEKEGTVWSAAALKVHAEQLRHVRKGCLTCVRQDLPSDGSRIEGSHKGWNSIMRTYASGLENMLYLCCDFVLRRNIHIATRSDANRSLRPFAASTYRSHHISYVDFVNRFWNSLISKGRGIPKKSAVAYVHAPVLIDVDSKEMFGIVNSESAASFGGLFDIKEEEDDSLDLLRLHEDLTEDELLDLMQIDARLRHQPLMVSSSTSTVPNAAHVGTGAAHIQAAVNTELTTTAEPTIVNVDTNISPPIIVNVDTTTSPPIIVNVDTTTLPPITPIDVDAIASSAVEKEIIPVVAASPPLEVGTACAVRLRSSEDVVVTGAAQTQLDSGISAQSGSLAQEEEATDEESGAAEATAVAATTCPDASKKRKIGETEAADEDSKSGGEASARKRIRVEGGTRTVTAHGSSLTQSSVNKNVGLEKFFTKHQREAKLAECHLASNTPASIPSFAPASTPFTFKRSRDIRDLMIKLPQMQGSNLTPSQALFSSLTELDIRCLRIQQGNEFFMFMDLRARFQWASFKMNAFKWVSAAEEYNKALTAYNQQHGLPTVKKNPRALVEALISVEQQILNRIFRKDFKSRSFGAQDSQFWWKHCFAVPLGKDMQDAEGSGQKFRKPPKCTRCKSLMYPNGKNGAGNHKCGVCSDGSPVNLKNDTTPPWPQLVGIFNGETNEFFAVAFLQAVQELYQHTIIDGVARNDLSMEMEAFASMLMSRMEYDKPEAGMVVFRLFEGFAVSSPIAIDPCIVELADKRYLRLDCLVQSND</sequence>
<gene>
    <name evidence="1" type="ORF">NM688_g4971</name>
</gene>
<evidence type="ECO:0000313" key="1">
    <source>
        <dbReference type="EMBL" id="KAJ3550924.1"/>
    </source>
</evidence>
<organism evidence="1 2">
    <name type="scientific">Phlebia brevispora</name>
    <dbReference type="NCBI Taxonomy" id="194682"/>
    <lineage>
        <taxon>Eukaryota</taxon>
        <taxon>Fungi</taxon>
        <taxon>Dikarya</taxon>
        <taxon>Basidiomycota</taxon>
        <taxon>Agaricomycotina</taxon>
        <taxon>Agaricomycetes</taxon>
        <taxon>Polyporales</taxon>
        <taxon>Meruliaceae</taxon>
        <taxon>Phlebia</taxon>
    </lineage>
</organism>
<name>A0ACC1T204_9APHY</name>
<accession>A0ACC1T204</accession>
<dbReference type="EMBL" id="JANHOG010000876">
    <property type="protein sequence ID" value="KAJ3550924.1"/>
    <property type="molecule type" value="Genomic_DNA"/>
</dbReference>